<dbReference type="EMBL" id="JBFNQN010000018">
    <property type="protein sequence ID" value="MEW9267523.1"/>
    <property type="molecule type" value="Genomic_DNA"/>
</dbReference>
<protein>
    <submittedName>
        <fullName evidence="1">Uncharacterized protein</fullName>
    </submittedName>
</protein>
<proteinExistence type="predicted"/>
<reference evidence="1 2" key="1">
    <citation type="submission" date="2024-07" db="EMBL/GenBank/DDBJ databases">
        <authorList>
            <person name="Thanompreechachai J."/>
            <person name="Duangmal K."/>
        </authorList>
    </citation>
    <scope>NUCLEOTIDE SEQUENCE [LARGE SCALE GENOMIC DNA]</scope>
    <source>
        <strain evidence="1 2">KCTC 19886</strain>
    </source>
</reference>
<evidence type="ECO:0000313" key="1">
    <source>
        <dbReference type="EMBL" id="MEW9267523.1"/>
    </source>
</evidence>
<dbReference type="RefSeq" id="WP_367640902.1">
    <property type="nucleotide sequence ID" value="NZ_JBFNQN010000018.1"/>
</dbReference>
<sequence length="91" mass="9711">MSITQHLRPYPAGQGLRVGGFCRAVPSGGHAVKGMQAGLTVPDLAQHSATMGRPRRPLRGLLLVSLVAPDVPARIITELHPAPLRLNLIKH</sequence>
<keyword evidence="2" id="KW-1185">Reference proteome</keyword>
<evidence type="ECO:0000313" key="2">
    <source>
        <dbReference type="Proteomes" id="UP001555826"/>
    </source>
</evidence>
<comment type="caution">
    <text evidence="1">The sequence shown here is derived from an EMBL/GenBank/DDBJ whole genome shotgun (WGS) entry which is preliminary data.</text>
</comment>
<accession>A0ABV3PCZ9</accession>
<name>A0ABV3PCZ9_9ACTN</name>
<gene>
    <name evidence="1" type="ORF">AB1207_22505</name>
</gene>
<organism evidence="1 2">
    <name type="scientific">Kineococcus endophyticus</name>
    <dbReference type="NCBI Taxonomy" id="1181883"/>
    <lineage>
        <taxon>Bacteria</taxon>
        <taxon>Bacillati</taxon>
        <taxon>Actinomycetota</taxon>
        <taxon>Actinomycetes</taxon>
        <taxon>Kineosporiales</taxon>
        <taxon>Kineosporiaceae</taxon>
        <taxon>Kineococcus</taxon>
    </lineage>
</organism>
<dbReference type="Proteomes" id="UP001555826">
    <property type="component" value="Unassembled WGS sequence"/>
</dbReference>